<proteinExistence type="predicted"/>
<accession>A0A9W4XVC4</accession>
<dbReference type="CDD" id="cd00067">
    <property type="entry name" value="GAL4"/>
    <property type="match status" value="1"/>
</dbReference>
<organism evidence="3 4">
    <name type="scientific">Periconia digitata</name>
    <dbReference type="NCBI Taxonomy" id="1303443"/>
    <lineage>
        <taxon>Eukaryota</taxon>
        <taxon>Fungi</taxon>
        <taxon>Dikarya</taxon>
        <taxon>Ascomycota</taxon>
        <taxon>Pezizomycotina</taxon>
        <taxon>Dothideomycetes</taxon>
        <taxon>Pleosporomycetidae</taxon>
        <taxon>Pleosporales</taxon>
        <taxon>Massarineae</taxon>
        <taxon>Periconiaceae</taxon>
        <taxon>Periconia</taxon>
    </lineage>
</organism>
<name>A0A9W4XVC4_9PLEO</name>
<dbReference type="InterPro" id="IPR001138">
    <property type="entry name" value="Zn2Cys6_DnaBD"/>
</dbReference>
<dbReference type="GO" id="GO:0000981">
    <property type="term" value="F:DNA-binding transcription factor activity, RNA polymerase II-specific"/>
    <property type="evidence" value="ECO:0007669"/>
    <property type="project" value="InterPro"/>
</dbReference>
<keyword evidence="4" id="KW-1185">Reference proteome</keyword>
<evidence type="ECO:0000313" key="3">
    <source>
        <dbReference type="EMBL" id="CAI6334327.1"/>
    </source>
</evidence>
<dbReference type="GO" id="GO:0008270">
    <property type="term" value="F:zinc ion binding"/>
    <property type="evidence" value="ECO:0007669"/>
    <property type="project" value="InterPro"/>
</dbReference>
<dbReference type="Gene3D" id="4.10.240.10">
    <property type="entry name" value="Zn(2)-C6 fungal-type DNA-binding domain"/>
    <property type="match status" value="1"/>
</dbReference>
<sequence length="484" mass="53972">MVNRGPSAGCQTCRERRVGCDKTRPACRKCTMRGQICPGYRDASGIVFKDESKAVFARHSKRAPARPSILPRQVHSNPYDVTTAFFFRHCLLPAQHDWPLGNEYFDHILPLYNSAAPSSALSLAVSVMALKVATIHHTQDYVQHLVTGAELAAVRAVSTALSDPLQRLKDETLMATLCLDFAQQYRNSALQHGRPHLRGALALIQQRASTPFDSKASQSLYVATRGHVLLITLWSTNTSEDQDLIFTLPEVASARESVASAVQHILRQVLCLERQVLAWQPPDASSPSEEDRVASYATWAQALCNCLEGIKFEVSWELSLPFVPLPYGSFERSSDVLLVQKAFVFGQYICTYVLVLKLLYCTRSFLQDDDTQHKIAYHRAILDQAQSLLSSLCVSVVPILDRSRFLRPGEGTVNRIIVTETRPELSNGLPDEGLASTSRSHLVCITTWILGILRKEFLGTKEFGIKSDDIDYLQSIHNSLFQVI</sequence>
<evidence type="ECO:0000256" key="1">
    <source>
        <dbReference type="ARBA" id="ARBA00023242"/>
    </source>
</evidence>
<dbReference type="AlphaFoldDB" id="A0A9W4XVC4"/>
<dbReference type="PROSITE" id="PS50048">
    <property type="entry name" value="ZN2_CY6_FUNGAL_2"/>
    <property type="match status" value="1"/>
</dbReference>
<keyword evidence="1" id="KW-0539">Nucleus</keyword>
<dbReference type="PANTHER" id="PTHR38791:SF11">
    <property type="entry name" value="ZN(II)2CYS6 TRANSCRIPTION FACTOR (EUROFUNG)"/>
    <property type="match status" value="1"/>
</dbReference>
<gene>
    <name evidence="3" type="ORF">PDIGIT_LOCUS7384</name>
</gene>
<dbReference type="InterPro" id="IPR021858">
    <property type="entry name" value="Fun_TF"/>
</dbReference>
<dbReference type="SUPFAM" id="SSF57701">
    <property type="entry name" value="Zn2/Cys6 DNA-binding domain"/>
    <property type="match status" value="1"/>
</dbReference>
<dbReference type="Proteomes" id="UP001152607">
    <property type="component" value="Unassembled WGS sequence"/>
</dbReference>
<dbReference type="PROSITE" id="PS00463">
    <property type="entry name" value="ZN2_CY6_FUNGAL_1"/>
    <property type="match status" value="1"/>
</dbReference>
<reference evidence="3" key="1">
    <citation type="submission" date="2023-01" db="EMBL/GenBank/DDBJ databases">
        <authorList>
            <person name="Van Ghelder C."/>
            <person name="Rancurel C."/>
        </authorList>
    </citation>
    <scope>NUCLEOTIDE SEQUENCE</scope>
    <source>
        <strain evidence="3">CNCM I-4278</strain>
    </source>
</reference>
<evidence type="ECO:0000313" key="4">
    <source>
        <dbReference type="Proteomes" id="UP001152607"/>
    </source>
</evidence>
<dbReference type="EMBL" id="CAOQHR010000005">
    <property type="protein sequence ID" value="CAI6334327.1"/>
    <property type="molecule type" value="Genomic_DNA"/>
</dbReference>
<feature type="domain" description="Zn(2)-C6 fungal-type" evidence="2">
    <location>
        <begin position="9"/>
        <end position="37"/>
    </location>
</feature>
<dbReference type="Pfam" id="PF00172">
    <property type="entry name" value="Zn_clus"/>
    <property type="match status" value="1"/>
</dbReference>
<dbReference type="InterPro" id="IPR036864">
    <property type="entry name" value="Zn2-C6_fun-type_DNA-bd_sf"/>
</dbReference>
<protein>
    <recommendedName>
        <fullName evidence="2">Zn(2)-C6 fungal-type domain-containing protein</fullName>
    </recommendedName>
</protein>
<dbReference type="PANTHER" id="PTHR38791">
    <property type="entry name" value="ZN(II)2CYS6 TRANSCRIPTION FACTOR (EUROFUNG)-RELATED-RELATED"/>
    <property type="match status" value="1"/>
</dbReference>
<dbReference type="InterPro" id="IPR053175">
    <property type="entry name" value="DHMBA_Reg_Transcription_Factor"/>
</dbReference>
<evidence type="ECO:0000259" key="2">
    <source>
        <dbReference type="PROSITE" id="PS50048"/>
    </source>
</evidence>
<dbReference type="SMART" id="SM00066">
    <property type="entry name" value="GAL4"/>
    <property type="match status" value="1"/>
</dbReference>
<dbReference type="Pfam" id="PF11951">
    <property type="entry name" value="Fungal_trans_2"/>
    <property type="match status" value="1"/>
</dbReference>
<comment type="caution">
    <text evidence="3">The sequence shown here is derived from an EMBL/GenBank/DDBJ whole genome shotgun (WGS) entry which is preliminary data.</text>
</comment>
<dbReference type="OrthoDB" id="5429770at2759"/>